<dbReference type="EMBL" id="FWYF01000004">
    <property type="protein sequence ID" value="SMD38075.1"/>
    <property type="molecule type" value="Genomic_DNA"/>
</dbReference>
<evidence type="ECO:0000256" key="2">
    <source>
        <dbReference type="ARBA" id="ARBA00022679"/>
    </source>
</evidence>
<accession>A0A1W2GN43</accession>
<reference evidence="5 6" key="1">
    <citation type="submission" date="2017-04" db="EMBL/GenBank/DDBJ databases">
        <authorList>
            <person name="Afonso C.L."/>
            <person name="Miller P.J."/>
            <person name="Scott M.A."/>
            <person name="Spackman E."/>
            <person name="Goraichik I."/>
            <person name="Dimitrov K.M."/>
            <person name="Suarez D.L."/>
            <person name="Swayne D.E."/>
        </authorList>
    </citation>
    <scope>NUCLEOTIDE SEQUENCE [LARGE SCALE GENOMIC DNA]</scope>
    <source>
        <strain evidence="5 6">DSM 26133</strain>
    </source>
</reference>
<dbReference type="OrthoDB" id="9804312at2"/>
<evidence type="ECO:0000256" key="3">
    <source>
        <dbReference type="ARBA" id="ARBA00022691"/>
    </source>
</evidence>
<protein>
    <submittedName>
        <fullName evidence="5">Methyltransferase domain-containing protein</fullName>
    </submittedName>
</protein>
<evidence type="ECO:0000259" key="4">
    <source>
        <dbReference type="Pfam" id="PF08241"/>
    </source>
</evidence>
<keyword evidence="3" id="KW-0949">S-adenosyl-L-methionine</keyword>
<dbReference type="Pfam" id="PF08241">
    <property type="entry name" value="Methyltransf_11"/>
    <property type="match status" value="1"/>
</dbReference>
<dbReference type="InterPro" id="IPR013216">
    <property type="entry name" value="Methyltransf_11"/>
</dbReference>
<evidence type="ECO:0000313" key="5">
    <source>
        <dbReference type="EMBL" id="SMD38075.1"/>
    </source>
</evidence>
<dbReference type="CDD" id="cd02440">
    <property type="entry name" value="AdoMet_MTases"/>
    <property type="match status" value="1"/>
</dbReference>
<proteinExistence type="predicted"/>
<keyword evidence="2 5" id="KW-0808">Transferase</keyword>
<dbReference type="GO" id="GO:0032259">
    <property type="term" value="P:methylation"/>
    <property type="evidence" value="ECO:0007669"/>
    <property type="project" value="UniProtKB-KW"/>
</dbReference>
<organism evidence="5 6">
    <name type="scientific">Reichenbachiella faecimaris</name>
    <dbReference type="NCBI Taxonomy" id="692418"/>
    <lineage>
        <taxon>Bacteria</taxon>
        <taxon>Pseudomonadati</taxon>
        <taxon>Bacteroidota</taxon>
        <taxon>Cytophagia</taxon>
        <taxon>Cytophagales</taxon>
        <taxon>Reichenbachiellaceae</taxon>
        <taxon>Reichenbachiella</taxon>
    </lineage>
</organism>
<dbReference type="Gene3D" id="3.40.50.150">
    <property type="entry name" value="Vaccinia Virus protein VP39"/>
    <property type="match status" value="1"/>
</dbReference>
<name>A0A1W2GN43_REIFA</name>
<dbReference type="SUPFAM" id="SSF53335">
    <property type="entry name" value="S-adenosyl-L-methionine-dependent methyltransferases"/>
    <property type="match status" value="1"/>
</dbReference>
<evidence type="ECO:0000256" key="1">
    <source>
        <dbReference type="ARBA" id="ARBA00022603"/>
    </source>
</evidence>
<dbReference type="GO" id="GO:0008757">
    <property type="term" value="F:S-adenosylmethionine-dependent methyltransferase activity"/>
    <property type="evidence" value="ECO:0007669"/>
    <property type="project" value="InterPro"/>
</dbReference>
<dbReference type="RefSeq" id="WP_084374243.1">
    <property type="nucleotide sequence ID" value="NZ_FWYF01000004.1"/>
</dbReference>
<feature type="domain" description="Methyltransferase type 11" evidence="4">
    <location>
        <begin position="33"/>
        <end position="134"/>
    </location>
</feature>
<dbReference type="PANTHER" id="PTHR43464">
    <property type="entry name" value="METHYLTRANSFERASE"/>
    <property type="match status" value="1"/>
</dbReference>
<keyword evidence="6" id="KW-1185">Reference proteome</keyword>
<dbReference type="InterPro" id="IPR029063">
    <property type="entry name" value="SAM-dependent_MTases_sf"/>
</dbReference>
<dbReference type="PANTHER" id="PTHR43464:SF19">
    <property type="entry name" value="UBIQUINONE BIOSYNTHESIS O-METHYLTRANSFERASE, MITOCHONDRIAL"/>
    <property type="match status" value="1"/>
</dbReference>
<dbReference type="AlphaFoldDB" id="A0A1W2GN43"/>
<dbReference type="Proteomes" id="UP000192472">
    <property type="component" value="Unassembled WGS sequence"/>
</dbReference>
<dbReference type="STRING" id="692418.SAMN04488029_3619"/>
<sequence>MTIQQLNKFLGNIDLYLLDQVLKNKIRTDAKILDAGCGEGRNLIYFLNNGFDVQGIDQNADAIRMLQFIVGSTYSTYPKSNFLIGKLSDLPYSANQFDYVICSAVLHFAQSEEHFWQMIKELDRVLAADGILFIRMTSDIGLQGHEKLSNGLYHLPDGSQRFLITKKMINTMLFDLGYVKIEPVKTVVVENQRCMTTLILKKTEQ</sequence>
<gene>
    <name evidence="5" type="ORF">SAMN04488029_3619</name>
</gene>
<evidence type="ECO:0000313" key="6">
    <source>
        <dbReference type="Proteomes" id="UP000192472"/>
    </source>
</evidence>
<keyword evidence="1 5" id="KW-0489">Methyltransferase</keyword>